<dbReference type="Pfam" id="PF14348">
    <property type="entry name" value="DtrJ-like"/>
    <property type="match status" value="1"/>
</dbReference>
<dbReference type="RefSeq" id="WP_081230206.1">
    <property type="nucleotide sequence ID" value="NZ_AP025494.1"/>
</dbReference>
<name>A0A5M9NWI7_9VIBR</name>
<keyword evidence="1" id="KW-0812">Transmembrane</keyword>
<dbReference type="AlphaFoldDB" id="A0A5M9NWI7"/>
<keyword evidence="1" id="KW-1133">Transmembrane helix</keyword>
<reference evidence="2 3" key="1">
    <citation type="submission" date="2019-09" db="EMBL/GenBank/DDBJ databases">
        <title>Draft genome sequence of various Type strains from the CCUG.</title>
        <authorList>
            <person name="Pineiro-Iglesias B."/>
            <person name="Tunovic T."/>
            <person name="Unosson C."/>
            <person name="Inganas E."/>
            <person name="Ohlen M."/>
            <person name="Cardew S."/>
            <person name="Jensie-Markopoulos S."/>
            <person name="Salva-Serra F."/>
            <person name="Jaen-Luchoro D."/>
            <person name="Karlsson R."/>
            <person name="Svensson-Stadler L."/>
            <person name="Chun J."/>
            <person name="Moore E."/>
        </authorList>
    </citation>
    <scope>NUCLEOTIDE SEQUENCE [LARGE SCALE GENOMIC DNA]</scope>
    <source>
        <strain evidence="2 3">CCUG 56969T</strain>
    </source>
</reference>
<evidence type="ECO:0000313" key="2">
    <source>
        <dbReference type="EMBL" id="KAA8675562.1"/>
    </source>
</evidence>
<sequence>MAHDTQSFIDEGNKALLGDGVSILNPWVRLGFMIWFFSLLYCWFGMSAEQFRADVIDEVSIVQSTMTEEQSEIVFDRVNGQYQTTMVDTGISNVIDRFYIKPEKTNGSGVFIAGISERLVDNTKMWWYRSILRLNVLMEWLLLGGVLIFAFMSDSYYEYRKRIYAFTQHNVKIAAMAFRMIFIILFSLWVFLVVPIIDGGFWRYLPLFFIGLCILLTTTIMREFQRF</sequence>
<feature type="transmembrane region" description="Helical" evidence="1">
    <location>
        <begin position="134"/>
        <end position="153"/>
    </location>
</feature>
<feature type="transmembrane region" description="Helical" evidence="1">
    <location>
        <begin position="173"/>
        <end position="194"/>
    </location>
</feature>
<keyword evidence="1" id="KW-0472">Membrane</keyword>
<keyword evidence="3" id="KW-1185">Reference proteome</keyword>
<comment type="caution">
    <text evidence="2">The sequence shown here is derived from an EMBL/GenBank/DDBJ whole genome shotgun (WGS) entry which is preliminary data.</text>
</comment>
<evidence type="ECO:0000256" key="1">
    <source>
        <dbReference type="SAM" id="Phobius"/>
    </source>
</evidence>
<dbReference type="InterPro" id="IPR022266">
    <property type="entry name" value="DtrJ-like"/>
</dbReference>
<organism evidence="2 3">
    <name type="scientific">Vibrio gigantis</name>
    <dbReference type="NCBI Taxonomy" id="296199"/>
    <lineage>
        <taxon>Bacteria</taxon>
        <taxon>Pseudomonadati</taxon>
        <taxon>Pseudomonadota</taxon>
        <taxon>Gammaproteobacteria</taxon>
        <taxon>Vibrionales</taxon>
        <taxon>Vibrionaceae</taxon>
        <taxon>Vibrio</taxon>
    </lineage>
</organism>
<evidence type="ECO:0000313" key="3">
    <source>
        <dbReference type="Proteomes" id="UP000322521"/>
    </source>
</evidence>
<protein>
    <submittedName>
        <fullName evidence="2">DUF4400 domain-containing protein</fullName>
    </submittedName>
</protein>
<feature type="transmembrane region" description="Helical" evidence="1">
    <location>
        <begin position="27"/>
        <end position="44"/>
    </location>
</feature>
<accession>A0A5M9NWI7</accession>
<feature type="transmembrane region" description="Helical" evidence="1">
    <location>
        <begin position="201"/>
        <end position="221"/>
    </location>
</feature>
<proteinExistence type="predicted"/>
<gene>
    <name evidence="2" type="ORF">F4W18_13120</name>
</gene>
<dbReference type="EMBL" id="VXJS01000007">
    <property type="protein sequence ID" value="KAA8675562.1"/>
    <property type="molecule type" value="Genomic_DNA"/>
</dbReference>
<dbReference type="Proteomes" id="UP000322521">
    <property type="component" value="Unassembled WGS sequence"/>
</dbReference>
<dbReference type="OrthoDB" id="10003338at2"/>